<gene>
    <name evidence="1" type="ORF">FP2506_06596</name>
</gene>
<reference evidence="1 2" key="1">
    <citation type="journal article" date="2010" name="J. Bacteriol.">
        <title>Genome sequence of Fulvimarina pelagi HTCC2506T, a Mn(II)-oxidizing alphaproteobacterium possessing an aerobic anoxygenic photosynthetic gene cluster and Xanthorhodopsin.</title>
        <authorList>
            <person name="Kang I."/>
            <person name="Oh H.M."/>
            <person name="Lim S.I."/>
            <person name="Ferriera S."/>
            <person name="Giovannoni S.J."/>
            <person name="Cho J.C."/>
        </authorList>
    </citation>
    <scope>NUCLEOTIDE SEQUENCE [LARGE SCALE GENOMIC DNA]</scope>
    <source>
        <strain evidence="1 2">HTCC2506</strain>
    </source>
</reference>
<evidence type="ECO:0000313" key="2">
    <source>
        <dbReference type="Proteomes" id="UP000004310"/>
    </source>
</evidence>
<dbReference type="eggNOG" id="ENOG50305VB">
    <property type="taxonomic scope" value="Bacteria"/>
</dbReference>
<dbReference type="Proteomes" id="UP000004310">
    <property type="component" value="Unassembled WGS sequence"/>
</dbReference>
<protein>
    <submittedName>
        <fullName evidence="1">Uncharacterized protein</fullName>
    </submittedName>
</protein>
<name>Q0G777_9HYPH</name>
<comment type="caution">
    <text evidence="1">The sequence shown here is derived from an EMBL/GenBank/DDBJ whole genome shotgun (WGS) entry which is preliminary data.</text>
</comment>
<evidence type="ECO:0000313" key="1">
    <source>
        <dbReference type="EMBL" id="EAU42487.1"/>
    </source>
</evidence>
<dbReference type="EMBL" id="AATP01000001">
    <property type="protein sequence ID" value="EAU42487.1"/>
    <property type="molecule type" value="Genomic_DNA"/>
</dbReference>
<dbReference type="HOGENOM" id="CLU_2193809_0_0_5"/>
<sequence length="96" mass="10510">MEHIAALMLLVGCSSDVTTCREVPVAAPAYETLDECRNDLGLQVRLAETRMPKLYGACKAVDPAAFEQSASLEWSVTRDGRLNIDLVDDQQLVASR</sequence>
<dbReference type="STRING" id="217511.GCA_001463845_00099"/>
<organism evidence="1 2">
    <name type="scientific">Fulvimarina pelagi HTCC2506</name>
    <dbReference type="NCBI Taxonomy" id="314231"/>
    <lineage>
        <taxon>Bacteria</taxon>
        <taxon>Pseudomonadati</taxon>
        <taxon>Pseudomonadota</taxon>
        <taxon>Alphaproteobacteria</taxon>
        <taxon>Hyphomicrobiales</taxon>
        <taxon>Aurantimonadaceae</taxon>
        <taxon>Fulvimarina</taxon>
    </lineage>
</organism>
<accession>Q0G777</accession>
<dbReference type="RefSeq" id="WP_007066461.1">
    <property type="nucleotide sequence ID" value="NZ_DS022272.1"/>
</dbReference>
<proteinExistence type="predicted"/>
<dbReference type="AlphaFoldDB" id="Q0G777"/>
<keyword evidence="2" id="KW-1185">Reference proteome</keyword>